<evidence type="ECO:0000256" key="2">
    <source>
        <dbReference type="ARBA" id="ARBA00023194"/>
    </source>
</evidence>
<dbReference type="InterPro" id="IPR016084">
    <property type="entry name" value="Haem_Oase-like_multi-hlx"/>
</dbReference>
<dbReference type="Pfam" id="PF13649">
    <property type="entry name" value="Methyltransf_25"/>
    <property type="match status" value="1"/>
</dbReference>
<name>A0A3M7RXF9_BRAPC</name>
<keyword evidence="7" id="KW-1185">Reference proteome</keyword>
<keyword evidence="2" id="KW-0045">Antibiotic biosynthesis</keyword>
<dbReference type="OrthoDB" id="406634at2759"/>
<accession>A0A3M7RXF9</accession>
<evidence type="ECO:0000313" key="7">
    <source>
        <dbReference type="Proteomes" id="UP000276133"/>
    </source>
</evidence>
<evidence type="ECO:0000256" key="1">
    <source>
        <dbReference type="ARBA" id="ARBA00023002"/>
    </source>
</evidence>
<gene>
    <name evidence="6" type="ORF">BpHYR1_031057</name>
</gene>
<keyword evidence="6" id="KW-0808">Transferase</keyword>
<keyword evidence="6" id="KW-0489">Methyltransferase</keyword>
<dbReference type="SUPFAM" id="SSF51197">
    <property type="entry name" value="Clavaminate synthase-like"/>
    <property type="match status" value="1"/>
</dbReference>
<evidence type="ECO:0000259" key="4">
    <source>
        <dbReference type="Pfam" id="PF02668"/>
    </source>
</evidence>
<dbReference type="GO" id="GO:0008168">
    <property type="term" value="F:methyltransferase activity"/>
    <property type="evidence" value="ECO:0007669"/>
    <property type="project" value="UniProtKB-KW"/>
</dbReference>
<dbReference type="InterPro" id="IPR029063">
    <property type="entry name" value="SAM-dependent_MTases_sf"/>
</dbReference>
<evidence type="ECO:0000313" key="6">
    <source>
        <dbReference type="EMBL" id="RNA28162.1"/>
    </source>
</evidence>
<feature type="coiled-coil region" evidence="3">
    <location>
        <begin position="56"/>
        <end position="88"/>
    </location>
</feature>
<dbReference type="Gene3D" id="3.40.50.150">
    <property type="entry name" value="Vaccinia Virus protein VP39"/>
    <property type="match status" value="1"/>
</dbReference>
<organism evidence="6 7">
    <name type="scientific">Brachionus plicatilis</name>
    <name type="common">Marine rotifer</name>
    <name type="synonym">Brachionus muelleri</name>
    <dbReference type="NCBI Taxonomy" id="10195"/>
    <lineage>
        <taxon>Eukaryota</taxon>
        <taxon>Metazoa</taxon>
        <taxon>Spiralia</taxon>
        <taxon>Gnathifera</taxon>
        <taxon>Rotifera</taxon>
        <taxon>Eurotatoria</taxon>
        <taxon>Monogononta</taxon>
        <taxon>Pseudotrocha</taxon>
        <taxon>Ploima</taxon>
        <taxon>Brachionidae</taxon>
        <taxon>Brachionus</taxon>
    </lineage>
</organism>
<reference evidence="6 7" key="1">
    <citation type="journal article" date="2018" name="Sci. Rep.">
        <title>Genomic signatures of local adaptation to the degree of environmental predictability in rotifers.</title>
        <authorList>
            <person name="Franch-Gras L."/>
            <person name="Hahn C."/>
            <person name="Garcia-Roger E.M."/>
            <person name="Carmona M.J."/>
            <person name="Serra M."/>
            <person name="Gomez A."/>
        </authorList>
    </citation>
    <scope>NUCLEOTIDE SEQUENCE [LARGE SCALE GENOMIC DNA]</scope>
    <source>
        <strain evidence="6">HYR1</strain>
    </source>
</reference>
<dbReference type="CDD" id="cd02440">
    <property type="entry name" value="AdoMet_MTases"/>
    <property type="match status" value="1"/>
</dbReference>
<sequence length="781" mass="91028">MEADQLEYIDQLEKIASESEAVNHRFLDFDFKDASHALKLFAFQYSWYSRNFVNYLKLLMQNLDDDEKKILEENIEEEMGLIDEEKLQECGIEPSLVKNIRHTELFRIFQKQIGVEMNLLDDESLFCNEVKNWTKEMFKICGKNAPLGLGALSLGTEGIVKPIYKKILNAIKTHTNLKLEDYIFFPLHIYFDDDHAESLKKIAIKFAGSDQGRQDLKTGMEEALRLRTQFFDALIKKMESTEELYNSQAVNWNREVGCLSDLTARAPMFENLKVNGQKILELGCGEGYCARILSKKGAVVTGVDISEKMIELAKSHDDDIRYFAGDVLNFDFGKNWDMITAVFLFNYLTIQESYLVIQKCFRALKEGGILLFSVPHPCFSQMIEPNEVFYFNVKNYFNDRDKLHEGIITKLDNKQKLNVRNVHKTIQDYFEMFDGFRLKKLREFGISEELLCQFNFLSPIKHVPLHIEFELIKETRYPMDLNLTKISYENLNAEEFKLAFEKNGCVLIDKCPIEKEFLVSLSKIFGKISSQRGEVYEVFDRKLDLNKKNVLLSATNQSSGFHTDGSSKDYFPRIVGLMCVNQSKIGGETKLSNAYNAFIEMKKKYPHLVKILSKPIKRSLITTGFGEQHTLEDQEMDNEYPVFACEPFKFRYMRKWIEMAYENMNIEISPGVIEAMDKLDKILEENQLSFKLEPGQVILIENGLIAHDRNAYVDESELILKNTIPHNLFYFIFEVYKYVRSTNNKYRPLFYSLYLIKFSSTKNRFSQFFLKKNPIELISKQ</sequence>
<dbReference type="SUPFAM" id="SSF48613">
    <property type="entry name" value="Heme oxygenase-like"/>
    <property type="match status" value="1"/>
</dbReference>
<dbReference type="PANTHER" id="PTHR10696">
    <property type="entry name" value="GAMMA-BUTYROBETAINE HYDROXYLASE-RELATED"/>
    <property type="match status" value="1"/>
</dbReference>
<dbReference type="InterPro" id="IPR042098">
    <property type="entry name" value="TauD-like_sf"/>
</dbReference>
<dbReference type="Pfam" id="PF02668">
    <property type="entry name" value="TauD"/>
    <property type="match status" value="1"/>
</dbReference>
<dbReference type="PANTHER" id="PTHR10696:SF56">
    <property type="entry name" value="TAUD_TFDA-LIKE DOMAIN-CONTAINING PROTEIN"/>
    <property type="match status" value="1"/>
</dbReference>
<dbReference type="Pfam" id="PF14518">
    <property type="entry name" value="Haem_oxygenas_2"/>
    <property type="match status" value="1"/>
</dbReference>
<feature type="domain" description="TauD/TfdA-like" evidence="4">
    <location>
        <begin position="488"/>
        <end position="715"/>
    </location>
</feature>
<dbReference type="Proteomes" id="UP000276133">
    <property type="component" value="Unassembled WGS sequence"/>
</dbReference>
<dbReference type="InterPro" id="IPR041698">
    <property type="entry name" value="Methyltransf_25"/>
</dbReference>
<dbReference type="EMBL" id="REGN01002425">
    <property type="protein sequence ID" value="RNA28162.1"/>
    <property type="molecule type" value="Genomic_DNA"/>
</dbReference>
<dbReference type="InterPro" id="IPR003819">
    <property type="entry name" value="TauD/TfdA-like"/>
</dbReference>
<keyword evidence="1" id="KW-0560">Oxidoreductase</keyword>
<dbReference type="GO" id="GO:0017000">
    <property type="term" value="P:antibiotic biosynthetic process"/>
    <property type="evidence" value="ECO:0007669"/>
    <property type="project" value="UniProtKB-KW"/>
</dbReference>
<dbReference type="SUPFAM" id="SSF53335">
    <property type="entry name" value="S-adenosyl-L-methionine-dependent methyltransferases"/>
    <property type="match status" value="1"/>
</dbReference>
<keyword evidence="3" id="KW-0175">Coiled coil</keyword>
<dbReference type="Gene3D" id="1.20.910.10">
    <property type="entry name" value="Heme oxygenase-like"/>
    <property type="match status" value="1"/>
</dbReference>
<comment type="caution">
    <text evidence="6">The sequence shown here is derived from an EMBL/GenBank/DDBJ whole genome shotgun (WGS) entry which is preliminary data.</text>
</comment>
<proteinExistence type="predicted"/>
<dbReference type="GO" id="GO:0016491">
    <property type="term" value="F:oxidoreductase activity"/>
    <property type="evidence" value="ECO:0007669"/>
    <property type="project" value="UniProtKB-KW"/>
</dbReference>
<dbReference type="Gene3D" id="3.60.130.10">
    <property type="entry name" value="Clavaminate synthase-like"/>
    <property type="match status" value="1"/>
</dbReference>
<dbReference type="GO" id="GO:0032259">
    <property type="term" value="P:methylation"/>
    <property type="evidence" value="ECO:0007669"/>
    <property type="project" value="UniProtKB-KW"/>
</dbReference>
<feature type="domain" description="Methyltransferase" evidence="5">
    <location>
        <begin position="279"/>
        <end position="368"/>
    </location>
</feature>
<evidence type="ECO:0000256" key="3">
    <source>
        <dbReference type="SAM" id="Coils"/>
    </source>
</evidence>
<dbReference type="AlphaFoldDB" id="A0A3M7RXF9"/>
<evidence type="ECO:0000259" key="5">
    <source>
        <dbReference type="Pfam" id="PF13649"/>
    </source>
</evidence>
<dbReference type="InterPro" id="IPR050411">
    <property type="entry name" value="AlphaKG_dependent_hydroxylases"/>
</dbReference>
<protein>
    <submittedName>
        <fullName evidence="6">Methyltransferase type 11</fullName>
    </submittedName>
</protein>
<dbReference type="STRING" id="10195.A0A3M7RXF9"/>